<organism evidence="1 2">
    <name type="scientific">Alistipes dispar</name>
    <dbReference type="NCBI Taxonomy" id="2585119"/>
    <lineage>
        <taxon>Bacteria</taxon>
        <taxon>Pseudomonadati</taxon>
        <taxon>Bacteroidota</taxon>
        <taxon>Bacteroidia</taxon>
        <taxon>Bacteroidales</taxon>
        <taxon>Rikenellaceae</taxon>
        <taxon>Alistipes</taxon>
    </lineage>
</organism>
<accession>A0A4Y1X5A5</accession>
<gene>
    <name evidence="1" type="ORF">A5CPEGH6_21460</name>
</gene>
<sequence length="52" mass="5572">MRGIGAVGRFMYLDSVEAAAFCDPEEANLARSRAVLREKSRPEAAECTGPDG</sequence>
<name>A0A4Y1X5A5_9BACT</name>
<dbReference type="Proteomes" id="UP000319374">
    <property type="component" value="Chromosome"/>
</dbReference>
<proteinExistence type="predicted"/>
<reference evidence="2" key="1">
    <citation type="submission" date="2019-06" db="EMBL/GenBank/DDBJ databases">
        <title>Alistipes onderdonkii subsp. vulgaris subsp. nov., Alistipes dispar sp. nov. and Alistipes communis sp. nov., isolated from human faeces, and creation of Alistipes onderdonkii subsp. onderdonkii subsp. nov.</title>
        <authorList>
            <person name="Sakamoto M."/>
            <person name="Ikeyama N."/>
            <person name="Ogata Y."/>
            <person name="Suda W."/>
            <person name="Iino T."/>
            <person name="Hattori M."/>
            <person name="Ohkuma M."/>
        </authorList>
    </citation>
    <scope>NUCLEOTIDE SEQUENCE [LARGE SCALE GENOMIC DNA]</scope>
    <source>
        <strain evidence="2">5CPEGH6</strain>
    </source>
</reference>
<dbReference type="AlphaFoldDB" id="A0A4Y1X5A5"/>
<protein>
    <submittedName>
        <fullName evidence="1">Uncharacterized protein</fullName>
    </submittedName>
</protein>
<dbReference type="GeneID" id="98674408"/>
<evidence type="ECO:0000313" key="1">
    <source>
        <dbReference type="EMBL" id="BBL07508.1"/>
    </source>
</evidence>
<evidence type="ECO:0000313" key="2">
    <source>
        <dbReference type="Proteomes" id="UP000319374"/>
    </source>
</evidence>
<dbReference type="EMBL" id="AP019736">
    <property type="protein sequence ID" value="BBL07508.1"/>
    <property type="molecule type" value="Genomic_DNA"/>
</dbReference>
<dbReference type="RefSeq" id="WP_162502082.1">
    <property type="nucleotide sequence ID" value="NZ_AP019736.1"/>
</dbReference>
<dbReference type="KEGG" id="ada:A5CPEGH6_21460"/>
<keyword evidence="2" id="KW-1185">Reference proteome</keyword>